<dbReference type="EMBL" id="CAVMBE010000026">
    <property type="protein sequence ID" value="CAK4019560.1"/>
    <property type="molecule type" value="Genomic_DNA"/>
</dbReference>
<dbReference type="InterPro" id="IPR046797">
    <property type="entry name" value="PDDEXK_12"/>
</dbReference>
<name>A0AAI9EAW7_9PEZI</name>
<feature type="compositionally biased region" description="Polar residues" evidence="1">
    <location>
        <begin position="1"/>
        <end position="10"/>
    </location>
</feature>
<protein>
    <recommendedName>
        <fullName evidence="2">PD-(D/E)XK nuclease-like domain-containing protein</fullName>
    </recommendedName>
</protein>
<evidence type="ECO:0000256" key="1">
    <source>
        <dbReference type="SAM" id="MobiDB-lite"/>
    </source>
</evidence>
<accession>A0AAI9EAW7</accession>
<feature type="domain" description="PD-(D/E)XK nuclease-like" evidence="2">
    <location>
        <begin position="163"/>
        <end position="393"/>
    </location>
</feature>
<sequence>MSGNTETPEWNSAKHIKELHMASRIDQSDSDEARDKATPSEQDPAASVALPSSTYTSAPPASTQPVSPTASVQSGASASLSYTSVCTDPRLTAARRKLFMSKVRRLPLPHHLGQLPEGFRELVRDMRGFEVGWKIISSSEVGKEVVETGTSLPIEHILDESGERALHGRDPNIQTMKRLVQRTARNAQSFASDASWNCFVNGPVLTEALRGSRFSDKLICDDITDCTISQEFFHEDANPIPTKLNFLCIALELGRQCKRALYLAEIETLNHTDYLGLVYSPIAISIQARADGETSTEDTLQLQTWVSAQRRFLRAELQKSGRSATPLPPLPLVVVQGSRWWTYYFVENPNPAVDKDHTLYTGEFFGDTSTLRGIFSLVAGLQRLIVWAEEQYRPWFMQNIVEPRFPSLVSTSVPTD</sequence>
<keyword evidence="4" id="KW-1185">Reference proteome</keyword>
<gene>
    <name evidence="3" type="ORF">LECACI_7A004701</name>
</gene>
<proteinExistence type="predicted"/>
<evidence type="ECO:0000313" key="4">
    <source>
        <dbReference type="Proteomes" id="UP001296104"/>
    </source>
</evidence>
<reference evidence="3" key="1">
    <citation type="submission" date="2023-11" db="EMBL/GenBank/DDBJ databases">
        <authorList>
            <person name="Alioto T."/>
            <person name="Alioto T."/>
            <person name="Gomez Garrido J."/>
        </authorList>
    </citation>
    <scope>NUCLEOTIDE SEQUENCE</scope>
</reference>
<organism evidence="3 4">
    <name type="scientific">Lecanosticta acicola</name>
    <dbReference type="NCBI Taxonomy" id="111012"/>
    <lineage>
        <taxon>Eukaryota</taxon>
        <taxon>Fungi</taxon>
        <taxon>Dikarya</taxon>
        <taxon>Ascomycota</taxon>
        <taxon>Pezizomycotina</taxon>
        <taxon>Dothideomycetes</taxon>
        <taxon>Dothideomycetidae</taxon>
        <taxon>Mycosphaerellales</taxon>
        <taxon>Mycosphaerellaceae</taxon>
        <taxon>Lecanosticta</taxon>
    </lineage>
</organism>
<feature type="compositionally biased region" description="Basic and acidic residues" evidence="1">
    <location>
        <begin position="15"/>
        <end position="38"/>
    </location>
</feature>
<feature type="compositionally biased region" description="Low complexity" evidence="1">
    <location>
        <begin position="49"/>
        <end position="63"/>
    </location>
</feature>
<comment type="caution">
    <text evidence="3">The sequence shown here is derived from an EMBL/GenBank/DDBJ whole genome shotgun (WGS) entry which is preliminary data.</text>
</comment>
<evidence type="ECO:0000313" key="3">
    <source>
        <dbReference type="EMBL" id="CAK4019560.1"/>
    </source>
</evidence>
<dbReference type="AlphaFoldDB" id="A0AAI9EAW7"/>
<feature type="region of interest" description="Disordered" evidence="1">
    <location>
        <begin position="1"/>
        <end position="72"/>
    </location>
</feature>
<evidence type="ECO:0000259" key="2">
    <source>
        <dbReference type="Pfam" id="PF20516"/>
    </source>
</evidence>
<dbReference type="Proteomes" id="UP001296104">
    <property type="component" value="Unassembled WGS sequence"/>
</dbReference>
<dbReference type="Pfam" id="PF20516">
    <property type="entry name" value="PDDEXK_12"/>
    <property type="match status" value="1"/>
</dbReference>